<sequence>MSGKAHLQSLLALINSAANEAILEYEKAGEDVPTIHSATLHPKDSANDSLVLKKAVRLLEGACQQLCASLAPPQHTVINFAQSYDGACVRVAIRADITSILANHPEGLHVRHLSSIVKIDEGKLARILRLLATKGCYREVKTDVFANNRLSLKLDSSEDIAILTSMHTEVVSKGAAVLYECLTDPTTAFSDDPAHAPVMYALKDAGVSGTLFDLMQSDPQTRERYHRAMIGLGSVMGSLSVLDHFPWGEFTSVCDLGSGIGAFSRPLAIKYPHLKITCHDIAEVLVQAHEVWDRDAPEAIARHNIDLLPLDFLTESPVAGLDVYYLRNIIHDWPDAEAVSILRNVRRAMTPQSRVLIQDYVLKYTSGEEVIAQTLLDVHEAPEPLLPNYGAGNMRMYESDITMMLAHNARERTVDECVKLGEKAGLYLVKMWDLAESAVLEFRLAPASV</sequence>
<accession>A0ACB8AWZ3</accession>
<evidence type="ECO:0000313" key="1">
    <source>
        <dbReference type="EMBL" id="KAH7917709.1"/>
    </source>
</evidence>
<keyword evidence="1" id="KW-0808">Transferase</keyword>
<keyword evidence="2" id="KW-1185">Reference proteome</keyword>
<reference evidence="1" key="1">
    <citation type="journal article" date="2021" name="New Phytol.">
        <title>Evolutionary innovations through gain and loss of genes in the ectomycorrhizal Boletales.</title>
        <authorList>
            <person name="Wu G."/>
            <person name="Miyauchi S."/>
            <person name="Morin E."/>
            <person name="Kuo A."/>
            <person name="Drula E."/>
            <person name="Varga T."/>
            <person name="Kohler A."/>
            <person name="Feng B."/>
            <person name="Cao Y."/>
            <person name="Lipzen A."/>
            <person name="Daum C."/>
            <person name="Hundley H."/>
            <person name="Pangilinan J."/>
            <person name="Johnson J."/>
            <person name="Barry K."/>
            <person name="LaButti K."/>
            <person name="Ng V."/>
            <person name="Ahrendt S."/>
            <person name="Min B."/>
            <person name="Choi I.G."/>
            <person name="Park H."/>
            <person name="Plett J.M."/>
            <person name="Magnuson J."/>
            <person name="Spatafora J.W."/>
            <person name="Nagy L.G."/>
            <person name="Henrissat B."/>
            <person name="Grigoriev I.V."/>
            <person name="Yang Z.L."/>
            <person name="Xu J."/>
            <person name="Martin F.M."/>
        </authorList>
    </citation>
    <scope>NUCLEOTIDE SEQUENCE</scope>
    <source>
        <strain evidence="1">KUC20120723A-06</strain>
    </source>
</reference>
<keyword evidence="1" id="KW-0489">Methyltransferase</keyword>
<dbReference type="EMBL" id="MU266960">
    <property type="protein sequence ID" value="KAH7917709.1"/>
    <property type="molecule type" value="Genomic_DNA"/>
</dbReference>
<protein>
    <submittedName>
        <fullName evidence="1">S-adenosyl-L-methionine-dependent methyltransferase</fullName>
    </submittedName>
</protein>
<dbReference type="Proteomes" id="UP000790709">
    <property type="component" value="Unassembled WGS sequence"/>
</dbReference>
<evidence type="ECO:0000313" key="2">
    <source>
        <dbReference type="Proteomes" id="UP000790709"/>
    </source>
</evidence>
<gene>
    <name evidence="1" type="ORF">BV22DRAFT_1042254</name>
</gene>
<name>A0ACB8AWZ3_9AGAM</name>
<comment type="caution">
    <text evidence="1">The sequence shown here is derived from an EMBL/GenBank/DDBJ whole genome shotgun (WGS) entry which is preliminary data.</text>
</comment>
<organism evidence="1 2">
    <name type="scientific">Leucogyrophana mollusca</name>
    <dbReference type="NCBI Taxonomy" id="85980"/>
    <lineage>
        <taxon>Eukaryota</taxon>
        <taxon>Fungi</taxon>
        <taxon>Dikarya</taxon>
        <taxon>Basidiomycota</taxon>
        <taxon>Agaricomycotina</taxon>
        <taxon>Agaricomycetes</taxon>
        <taxon>Agaricomycetidae</taxon>
        <taxon>Boletales</taxon>
        <taxon>Boletales incertae sedis</taxon>
        <taxon>Leucogyrophana</taxon>
    </lineage>
</organism>
<proteinExistence type="predicted"/>